<proteinExistence type="predicted"/>
<reference evidence="2" key="1">
    <citation type="submission" date="2018-02" db="EMBL/GenBank/DDBJ databases">
        <authorList>
            <person name="Cohen D.B."/>
            <person name="Kent A.D."/>
        </authorList>
    </citation>
    <scope>NUCLEOTIDE SEQUENCE</scope>
</reference>
<sequence length="85" mass="9749">MAPPQADNSAQNGYRLGFDEMDKKWVFCGDGFSFKGRWKWRWDGELRNGLGEEAKSSCREVSTKEGELEKNSKGEREEISGKKKE</sequence>
<dbReference type="EMBL" id="OIVN01005779">
    <property type="protein sequence ID" value="SPD23940.1"/>
    <property type="molecule type" value="Genomic_DNA"/>
</dbReference>
<accession>A0A2N9IIJ4</accession>
<name>A0A2N9IIJ4_FAGSY</name>
<protein>
    <submittedName>
        <fullName evidence="2">Uncharacterized protein</fullName>
    </submittedName>
</protein>
<feature type="region of interest" description="Disordered" evidence="1">
    <location>
        <begin position="53"/>
        <end position="85"/>
    </location>
</feature>
<evidence type="ECO:0000313" key="2">
    <source>
        <dbReference type="EMBL" id="SPD23940.1"/>
    </source>
</evidence>
<evidence type="ECO:0000256" key="1">
    <source>
        <dbReference type="SAM" id="MobiDB-lite"/>
    </source>
</evidence>
<organism evidence="2">
    <name type="scientific">Fagus sylvatica</name>
    <name type="common">Beechnut</name>
    <dbReference type="NCBI Taxonomy" id="28930"/>
    <lineage>
        <taxon>Eukaryota</taxon>
        <taxon>Viridiplantae</taxon>
        <taxon>Streptophyta</taxon>
        <taxon>Embryophyta</taxon>
        <taxon>Tracheophyta</taxon>
        <taxon>Spermatophyta</taxon>
        <taxon>Magnoliopsida</taxon>
        <taxon>eudicotyledons</taxon>
        <taxon>Gunneridae</taxon>
        <taxon>Pentapetalae</taxon>
        <taxon>rosids</taxon>
        <taxon>fabids</taxon>
        <taxon>Fagales</taxon>
        <taxon>Fagaceae</taxon>
        <taxon>Fagus</taxon>
    </lineage>
</organism>
<gene>
    <name evidence="2" type="ORF">FSB_LOCUS51822</name>
</gene>
<dbReference type="AlphaFoldDB" id="A0A2N9IIJ4"/>